<evidence type="ECO:0000256" key="1">
    <source>
        <dbReference type="SAM" id="MobiDB-lite"/>
    </source>
</evidence>
<feature type="region of interest" description="Disordered" evidence="1">
    <location>
        <begin position="1"/>
        <end position="93"/>
    </location>
</feature>
<feature type="compositionally biased region" description="Basic and acidic residues" evidence="1">
    <location>
        <begin position="42"/>
        <end position="75"/>
    </location>
</feature>
<sequence length="93" mass="10643">MCITPEAEGYVGWRKQEEKMPKETSSILDQNGRSDEEETKSEEERGTHSKELWREHEATEENRDTKPSAKDETKQENASTSHHVTGGAWLLQA</sequence>
<reference evidence="2" key="1">
    <citation type="journal article" date="2022" name="bioRxiv">
        <title>Sequencing and chromosome-scale assembly of the giantPleurodeles waltlgenome.</title>
        <authorList>
            <person name="Brown T."/>
            <person name="Elewa A."/>
            <person name="Iarovenko S."/>
            <person name="Subramanian E."/>
            <person name="Araus A.J."/>
            <person name="Petzold A."/>
            <person name="Susuki M."/>
            <person name="Suzuki K.-i.T."/>
            <person name="Hayashi T."/>
            <person name="Toyoda A."/>
            <person name="Oliveira C."/>
            <person name="Osipova E."/>
            <person name="Leigh N.D."/>
            <person name="Simon A."/>
            <person name="Yun M.H."/>
        </authorList>
    </citation>
    <scope>NUCLEOTIDE SEQUENCE</scope>
    <source>
        <strain evidence="2">20211129_DDA</strain>
        <tissue evidence="2">Liver</tissue>
    </source>
</reference>
<evidence type="ECO:0000313" key="3">
    <source>
        <dbReference type="Proteomes" id="UP001066276"/>
    </source>
</evidence>
<dbReference type="EMBL" id="JANPWB010000016">
    <property type="protein sequence ID" value="KAJ1083904.1"/>
    <property type="molecule type" value="Genomic_DNA"/>
</dbReference>
<evidence type="ECO:0000313" key="2">
    <source>
        <dbReference type="EMBL" id="KAJ1083904.1"/>
    </source>
</evidence>
<keyword evidence="3" id="KW-1185">Reference proteome</keyword>
<dbReference type="Proteomes" id="UP001066276">
    <property type="component" value="Chromosome 12"/>
</dbReference>
<protein>
    <submittedName>
        <fullName evidence="2">Uncharacterized protein</fullName>
    </submittedName>
</protein>
<name>A0AAV7KZ85_PLEWA</name>
<comment type="caution">
    <text evidence="2">The sequence shown here is derived from an EMBL/GenBank/DDBJ whole genome shotgun (WGS) entry which is preliminary data.</text>
</comment>
<accession>A0AAV7KZ85</accession>
<gene>
    <name evidence="2" type="ORF">NDU88_004059</name>
</gene>
<organism evidence="2 3">
    <name type="scientific">Pleurodeles waltl</name>
    <name type="common">Iberian ribbed newt</name>
    <dbReference type="NCBI Taxonomy" id="8319"/>
    <lineage>
        <taxon>Eukaryota</taxon>
        <taxon>Metazoa</taxon>
        <taxon>Chordata</taxon>
        <taxon>Craniata</taxon>
        <taxon>Vertebrata</taxon>
        <taxon>Euteleostomi</taxon>
        <taxon>Amphibia</taxon>
        <taxon>Batrachia</taxon>
        <taxon>Caudata</taxon>
        <taxon>Salamandroidea</taxon>
        <taxon>Salamandridae</taxon>
        <taxon>Pleurodelinae</taxon>
        <taxon>Pleurodeles</taxon>
    </lineage>
</organism>
<proteinExistence type="predicted"/>
<dbReference type="AlphaFoldDB" id="A0AAV7KZ85"/>